<name>A0A9N9LP68_9HELO</name>
<gene>
    <name evidence="1" type="ORF">HYALB_00008500</name>
</gene>
<accession>A0A9N9LP68</accession>
<proteinExistence type="predicted"/>
<comment type="caution">
    <text evidence="1">The sequence shown here is derived from an EMBL/GenBank/DDBJ whole genome shotgun (WGS) entry which is preliminary data.</text>
</comment>
<dbReference type="OrthoDB" id="10345780at2759"/>
<dbReference type="Proteomes" id="UP000701801">
    <property type="component" value="Unassembled WGS sequence"/>
</dbReference>
<evidence type="ECO:0000313" key="1">
    <source>
        <dbReference type="EMBL" id="CAG8978845.1"/>
    </source>
</evidence>
<dbReference type="AlphaFoldDB" id="A0A9N9LP68"/>
<reference evidence="1" key="1">
    <citation type="submission" date="2021-07" db="EMBL/GenBank/DDBJ databases">
        <authorList>
            <person name="Durling M."/>
        </authorList>
    </citation>
    <scope>NUCLEOTIDE SEQUENCE</scope>
</reference>
<evidence type="ECO:0000313" key="2">
    <source>
        <dbReference type="Proteomes" id="UP000701801"/>
    </source>
</evidence>
<sequence>MTTNSGRYLNEMRQKFIHKLVQEATSPSEEPLHKATKAKYSKVLNIKHYLEDTTSQLRPELIDYMKFVLIWRQLFHLPCPYVKKALNNEFLETFDYSLQSQVKGLAGSLAEMVKEIVAETPIRNGAFLLPTAPATPTAPIENAAIRSVTITDSTTSSSTVQTQITQNPQIWPSA</sequence>
<dbReference type="EMBL" id="CAJVRM010000284">
    <property type="protein sequence ID" value="CAG8978845.1"/>
    <property type="molecule type" value="Genomic_DNA"/>
</dbReference>
<keyword evidence="2" id="KW-1185">Reference proteome</keyword>
<protein>
    <submittedName>
        <fullName evidence="1">Uncharacterized protein</fullName>
    </submittedName>
</protein>
<organism evidence="1 2">
    <name type="scientific">Hymenoscyphus albidus</name>
    <dbReference type="NCBI Taxonomy" id="595503"/>
    <lineage>
        <taxon>Eukaryota</taxon>
        <taxon>Fungi</taxon>
        <taxon>Dikarya</taxon>
        <taxon>Ascomycota</taxon>
        <taxon>Pezizomycotina</taxon>
        <taxon>Leotiomycetes</taxon>
        <taxon>Helotiales</taxon>
        <taxon>Helotiaceae</taxon>
        <taxon>Hymenoscyphus</taxon>
    </lineage>
</organism>